<dbReference type="EMBL" id="CP009805">
    <property type="protein sequence ID" value="ATZ45455.1"/>
    <property type="molecule type" value="Genomic_DNA"/>
</dbReference>
<dbReference type="VEuPathDB" id="FungiDB:Bcin01g02380"/>
<dbReference type="RefSeq" id="XP_024546071.1">
    <property type="nucleotide sequence ID" value="XM_024690303.1"/>
</dbReference>
<reference evidence="2 3" key="2">
    <citation type="journal article" date="2012" name="Eukaryot. Cell">
        <title>Genome update of Botrytis cinerea strains B05.10 and T4.</title>
        <authorList>
            <person name="Staats M."/>
            <person name="van Kan J.A."/>
        </authorList>
    </citation>
    <scope>NUCLEOTIDE SEQUENCE [LARGE SCALE GENOMIC DNA]</scope>
    <source>
        <strain evidence="2 3">B05.10</strain>
    </source>
</reference>
<reference evidence="2 3" key="1">
    <citation type="journal article" date="2011" name="PLoS Genet.">
        <title>Genomic analysis of the necrotrophic fungal pathogens Sclerotinia sclerotiorum and Botrytis cinerea.</title>
        <authorList>
            <person name="Amselem J."/>
            <person name="Cuomo C.A."/>
            <person name="van Kan J.A."/>
            <person name="Viaud M."/>
            <person name="Benito E.P."/>
            <person name="Couloux A."/>
            <person name="Coutinho P.M."/>
            <person name="de Vries R.P."/>
            <person name="Dyer P.S."/>
            <person name="Fillinger S."/>
            <person name="Fournier E."/>
            <person name="Gout L."/>
            <person name="Hahn M."/>
            <person name="Kohn L."/>
            <person name="Lapalu N."/>
            <person name="Plummer K.M."/>
            <person name="Pradier J.M."/>
            <person name="Quevillon E."/>
            <person name="Sharon A."/>
            <person name="Simon A."/>
            <person name="ten Have A."/>
            <person name="Tudzynski B."/>
            <person name="Tudzynski P."/>
            <person name="Wincker P."/>
            <person name="Andrew M."/>
            <person name="Anthouard V."/>
            <person name="Beever R.E."/>
            <person name="Beffa R."/>
            <person name="Benoit I."/>
            <person name="Bouzid O."/>
            <person name="Brault B."/>
            <person name="Chen Z."/>
            <person name="Choquer M."/>
            <person name="Collemare J."/>
            <person name="Cotton P."/>
            <person name="Danchin E.G."/>
            <person name="Da Silva C."/>
            <person name="Gautier A."/>
            <person name="Giraud C."/>
            <person name="Giraud T."/>
            <person name="Gonzalez C."/>
            <person name="Grossetete S."/>
            <person name="Guldener U."/>
            <person name="Henrissat B."/>
            <person name="Howlett B.J."/>
            <person name="Kodira C."/>
            <person name="Kretschmer M."/>
            <person name="Lappartient A."/>
            <person name="Leroch M."/>
            <person name="Levis C."/>
            <person name="Mauceli E."/>
            <person name="Neuveglise C."/>
            <person name="Oeser B."/>
            <person name="Pearson M."/>
            <person name="Poulain J."/>
            <person name="Poussereau N."/>
            <person name="Quesneville H."/>
            <person name="Rascle C."/>
            <person name="Schumacher J."/>
            <person name="Segurens B."/>
            <person name="Sexton A."/>
            <person name="Silva E."/>
            <person name="Sirven C."/>
            <person name="Soanes D.M."/>
            <person name="Talbot N.J."/>
            <person name="Templeton M."/>
            <person name="Yandava C."/>
            <person name="Yarden O."/>
            <person name="Zeng Q."/>
            <person name="Rollins J.A."/>
            <person name="Lebrun M.H."/>
            <person name="Dickman M."/>
        </authorList>
    </citation>
    <scope>NUCLEOTIDE SEQUENCE [LARGE SCALE GENOMIC DNA]</scope>
    <source>
        <strain evidence="2 3">B05.10</strain>
    </source>
</reference>
<dbReference type="GO" id="GO:0005770">
    <property type="term" value="C:late endosome"/>
    <property type="evidence" value="ECO:0007669"/>
    <property type="project" value="TreeGrafter"/>
</dbReference>
<reference evidence="2 3" key="3">
    <citation type="journal article" date="2017" name="Mol. Plant Pathol.">
        <title>A gapless genome sequence of the fungus Botrytis cinerea.</title>
        <authorList>
            <person name="Van Kan J.A."/>
            <person name="Stassen J.H."/>
            <person name="Mosbach A."/>
            <person name="Van Der Lee T.A."/>
            <person name="Faino L."/>
            <person name="Farmer A.D."/>
            <person name="Papasotiriou D.G."/>
            <person name="Zhou S."/>
            <person name="Seidl M.F."/>
            <person name="Cottam E."/>
            <person name="Edel D."/>
            <person name="Hahn M."/>
            <person name="Schwartz D.C."/>
            <person name="Dietrich R.A."/>
            <person name="Widdison S."/>
            <person name="Scalliet G."/>
        </authorList>
    </citation>
    <scope>NUCLEOTIDE SEQUENCE [LARGE SCALE GENOMIC DNA]</scope>
    <source>
        <strain evidence="2 3">B05.10</strain>
    </source>
</reference>
<protein>
    <recommendedName>
        <fullName evidence="1">FAD dependent oxidoreductase domain-containing protein</fullName>
    </recommendedName>
</protein>
<dbReference type="Pfam" id="PF01266">
    <property type="entry name" value="DAO"/>
    <property type="match status" value="1"/>
</dbReference>
<dbReference type="GO" id="GO:0042147">
    <property type="term" value="P:retrograde transport, endosome to Golgi"/>
    <property type="evidence" value="ECO:0007669"/>
    <property type="project" value="TreeGrafter"/>
</dbReference>
<gene>
    <name evidence="2" type="ORF">BCIN_01g02380</name>
</gene>
<dbReference type="KEGG" id="bfu:BCIN_01g02380"/>
<name>A0A384J4L9_BOTFB</name>
<evidence type="ECO:0000259" key="1">
    <source>
        <dbReference type="Pfam" id="PF01266"/>
    </source>
</evidence>
<dbReference type="PANTHER" id="PTHR13847">
    <property type="entry name" value="SARCOSINE DEHYDROGENASE-RELATED"/>
    <property type="match status" value="1"/>
</dbReference>
<dbReference type="SUPFAM" id="SSF51905">
    <property type="entry name" value="FAD/NAD(P)-binding domain"/>
    <property type="match status" value="1"/>
</dbReference>
<organism evidence="2 3">
    <name type="scientific">Botryotinia fuckeliana (strain B05.10)</name>
    <name type="common">Noble rot fungus</name>
    <name type="synonym">Botrytis cinerea</name>
    <dbReference type="NCBI Taxonomy" id="332648"/>
    <lineage>
        <taxon>Eukaryota</taxon>
        <taxon>Fungi</taxon>
        <taxon>Dikarya</taxon>
        <taxon>Ascomycota</taxon>
        <taxon>Pezizomycotina</taxon>
        <taxon>Leotiomycetes</taxon>
        <taxon>Helotiales</taxon>
        <taxon>Sclerotiniaceae</taxon>
        <taxon>Botrytis</taxon>
    </lineage>
</organism>
<dbReference type="InterPro" id="IPR036188">
    <property type="entry name" value="FAD/NAD-bd_sf"/>
</dbReference>
<evidence type="ECO:0000313" key="3">
    <source>
        <dbReference type="Proteomes" id="UP000001798"/>
    </source>
</evidence>
<keyword evidence="3" id="KW-1185">Reference proteome</keyword>
<dbReference type="GO" id="GO:0005829">
    <property type="term" value="C:cytosol"/>
    <property type="evidence" value="ECO:0007669"/>
    <property type="project" value="GOC"/>
</dbReference>
<dbReference type="Gene3D" id="3.50.50.60">
    <property type="entry name" value="FAD/NAD(P)-binding domain"/>
    <property type="match status" value="1"/>
</dbReference>
<dbReference type="Proteomes" id="UP000001798">
    <property type="component" value="Chromosome 1"/>
</dbReference>
<proteinExistence type="predicted"/>
<dbReference type="InterPro" id="IPR006076">
    <property type="entry name" value="FAD-dep_OxRdtase"/>
</dbReference>
<sequence>MGDIGQDAKNIVIIGGGIIGVSTAYWLTQHRLYDPSIHSIAILEAAEIAGGSSGKAGGLLASWATPSCLAPLSFKLHTELAEKYKGSLCWGYRRVHCADAAFDTRSNTSANESIDRFEILKWINRSGVKEFSEIGKPDNTAQVHPESLTNYLLILAQAKGVKVIIAPATSINYSSNNKAVRSVEYSEHGIKRQIRATEIIIAAGPWSSKLLPRIPVYGVRSHSILMRPSKSLSPYVLFPVFDPPISKKSPEYKEKDSMQWKDKETIIDNIEIYPRPGPPFDAEEIVYICGPSDYPPLPESTNEVLVDSNMIAGIRNAASTISPEIKNGEFVLGQACFRPQIQKHAEGEAVGPIVGGAPGVTGLWVATGHDEWGVQNSQGTGKILAGMVMRDELEGVDVKALDPCNFFGE</sequence>
<dbReference type="Gene3D" id="3.30.9.10">
    <property type="entry name" value="D-Amino Acid Oxidase, subunit A, domain 2"/>
    <property type="match status" value="1"/>
</dbReference>
<dbReference type="OrthoDB" id="498204at2759"/>
<dbReference type="AlphaFoldDB" id="A0A384J4L9"/>
<dbReference type="PANTHER" id="PTHR13847:SF185">
    <property type="entry name" value="FAD DEPENDENT OXIDOREDUCTASE SUPERFAMILY (AFU_ORTHOLOGUE AFUA_3G02360)"/>
    <property type="match status" value="1"/>
</dbReference>
<feature type="domain" description="FAD dependent oxidoreductase" evidence="1">
    <location>
        <begin position="11"/>
        <end position="385"/>
    </location>
</feature>
<evidence type="ECO:0000313" key="2">
    <source>
        <dbReference type="EMBL" id="ATZ45455.1"/>
    </source>
</evidence>
<accession>A0A384J4L9</accession>
<dbReference type="GeneID" id="5429002"/>